<reference evidence="3" key="1">
    <citation type="submission" date="2019-08" db="EMBL/GenBank/DDBJ databases">
        <title>Diversity of MSDIN family members in amanitin-producing mushrooms and phylogeny of the toxin and the prolyl oligopeptidase genes.</title>
        <authorList>
            <person name="He Z.M."/>
        </authorList>
    </citation>
    <scope>NUCLEOTIDE SEQUENCE</scope>
</reference>
<organism evidence="3">
    <name type="scientific">Amanita subfuliginea</name>
    <dbReference type="NCBI Taxonomy" id="1506952"/>
    <lineage>
        <taxon>Eukaryota</taxon>
        <taxon>Fungi</taxon>
        <taxon>Dikarya</taxon>
        <taxon>Basidiomycota</taxon>
        <taxon>Agaricomycotina</taxon>
        <taxon>Agaricomycetes</taxon>
        <taxon>Agaricomycetidae</taxon>
        <taxon>Agaricales</taxon>
        <taxon>Pluteineae</taxon>
        <taxon>Amanitaceae</taxon>
        <taxon>Amanita</taxon>
    </lineage>
</organism>
<dbReference type="InterPro" id="IPR027582">
    <property type="entry name" value="Amanitin/phalloidin"/>
</dbReference>
<dbReference type="AlphaFoldDB" id="A0A6G9ELQ2"/>
<name>A0A6G9ELQ2_9AGAR</name>
<evidence type="ECO:0000313" key="3">
    <source>
        <dbReference type="EMBL" id="QIP67828.1"/>
    </source>
</evidence>
<accession>A0A6G9ELQ2</accession>
<dbReference type="NCBIfam" id="TIGR04309">
    <property type="entry name" value="amanitin"/>
    <property type="match status" value="1"/>
</dbReference>
<protein>
    <submittedName>
        <fullName evidence="3">Cyclopeptide HPFPLGLQP</fullName>
    </submittedName>
</protein>
<evidence type="ECO:0000256" key="2">
    <source>
        <dbReference type="ARBA" id="ARBA00022656"/>
    </source>
</evidence>
<keyword evidence="2" id="KW-0800">Toxin</keyword>
<sequence length="36" mass="3829">MSDINATRLPHPFPLGLQPCAGDVDNFTLTKGEGLC</sequence>
<evidence type="ECO:0000256" key="1">
    <source>
        <dbReference type="ARBA" id="ARBA00010534"/>
    </source>
</evidence>
<comment type="similarity">
    <text evidence="1">Belongs to the MSDIN fungal toxin family.</text>
</comment>
<proteinExistence type="inferred from homology"/>
<dbReference type="GO" id="GO:0090729">
    <property type="term" value="F:toxin activity"/>
    <property type="evidence" value="ECO:0007669"/>
    <property type="project" value="UniProtKB-KW"/>
</dbReference>
<dbReference type="EMBL" id="MN318184">
    <property type="protein sequence ID" value="QIP67828.1"/>
    <property type="molecule type" value="Genomic_DNA"/>
</dbReference>